<dbReference type="eggNOG" id="COG1104">
    <property type="taxonomic scope" value="Bacteria"/>
</dbReference>
<evidence type="ECO:0000256" key="7">
    <source>
        <dbReference type="ARBA" id="ARBA00023014"/>
    </source>
</evidence>
<evidence type="ECO:0000259" key="9">
    <source>
        <dbReference type="Pfam" id="PF00266"/>
    </source>
</evidence>
<dbReference type="HOGENOM" id="CLU_003433_0_0_9"/>
<dbReference type="KEGG" id="cpo:COPRO5265_1170"/>
<gene>
    <name evidence="10" type="primary">nifS</name>
    <name evidence="10" type="ordered locus">COPRO5265_1170</name>
</gene>
<comment type="similarity">
    <text evidence="2">Belongs to the class-V pyridoxal-phosphate-dependent aminotransferase family. NifS/IscS subfamily.</text>
</comment>
<dbReference type="Pfam" id="PF00266">
    <property type="entry name" value="Aminotran_5"/>
    <property type="match status" value="1"/>
</dbReference>
<reference evidence="11" key="1">
    <citation type="submission" date="2008-08" db="EMBL/GenBank/DDBJ databases">
        <title>The complete genome sequence of Coprothermobacter proteolyticus strain ATCC 5245 / DSM 5265 / BT.</title>
        <authorList>
            <person name="Dodson R.J."/>
            <person name="Durkin A.S."/>
            <person name="Wu M."/>
            <person name="Eisen J."/>
            <person name="Sutton G."/>
        </authorList>
    </citation>
    <scope>NUCLEOTIDE SEQUENCE [LARGE SCALE GENOMIC DNA]</scope>
    <source>
        <strain evidence="11">ATCC 35245 / DSM 5265 / OCM 4 / BT</strain>
    </source>
</reference>
<dbReference type="InterPro" id="IPR000192">
    <property type="entry name" value="Aminotrans_V_dom"/>
</dbReference>
<dbReference type="PANTHER" id="PTHR11601:SF34">
    <property type="entry name" value="CYSTEINE DESULFURASE"/>
    <property type="match status" value="1"/>
</dbReference>
<dbReference type="RefSeq" id="WP_012543830.1">
    <property type="nucleotide sequence ID" value="NC_011295.1"/>
</dbReference>
<dbReference type="Gene3D" id="3.90.1150.10">
    <property type="entry name" value="Aspartate Aminotransferase, domain 1"/>
    <property type="match status" value="1"/>
</dbReference>
<evidence type="ECO:0000256" key="1">
    <source>
        <dbReference type="ARBA" id="ARBA00001933"/>
    </source>
</evidence>
<dbReference type="Proteomes" id="UP000001732">
    <property type="component" value="Chromosome"/>
</dbReference>
<evidence type="ECO:0000313" key="11">
    <source>
        <dbReference type="Proteomes" id="UP000001732"/>
    </source>
</evidence>
<dbReference type="GO" id="GO:0046872">
    <property type="term" value="F:metal ion binding"/>
    <property type="evidence" value="ECO:0007669"/>
    <property type="project" value="UniProtKB-KW"/>
</dbReference>
<dbReference type="GO" id="GO:0051536">
    <property type="term" value="F:iron-sulfur cluster binding"/>
    <property type="evidence" value="ECO:0007669"/>
    <property type="project" value="UniProtKB-KW"/>
</dbReference>
<keyword evidence="6" id="KW-0408">Iron</keyword>
<keyword evidence="7" id="KW-0411">Iron-sulfur</keyword>
<comment type="catalytic activity">
    <reaction evidence="8">
        <text>(sulfur carrier)-H + L-cysteine = (sulfur carrier)-SH + L-alanine</text>
        <dbReference type="Rhea" id="RHEA:43892"/>
        <dbReference type="Rhea" id="RHEA-COMP:14737"/>
        <dbReference type="Rhea" id="RHEA-COMP:14739"/>
        <dbReference type="ChEBI" id="CHEBI:29917"/>
        <dbReference type="ChEBI" id="CHEBI:35235"/>
        <dbReference type="ChEBI" id="CHEBI:57972"/>
        <dbReference type="ChEBI" id="CHEBI:64428"/>
        <dbReference type="EC" id="2.8.1.7"/>
    </reaction>
</comment>
<dbReference type="AlphaFoldDB" id="B5Y9N1"/>
<dbReference type="SUPFAM" id="SSF53383">
    <property type="entry name" value="PLP-dependent transferases"/>
    <property type="match status" value="1"/>
</dbReference>
<evidence type="ECO:0000256" key="8">
    <source>
        <dbReference type="ARBA" id="ARBA00050776"/>
    </source>
</evidence>
<dbReference type="EMBL" id="CP001145">
    <property type="protein sequence ID" value="ACI17178.1"/>
    <property type="molecule type" value="Genomic_DNA"/>
</dbReference>
<dbReference type="GO" id="GO:0031071">
    <property type="term" value="F:cysteine desulfurase activity"/>
    <property type="evidence" value="ECO:0007669"/>
    <property type="project" value="UniProtKB-EC"/>
</dbReference>
<dbReference type="InterPro" id="IPR015424">
    <property type="entry name" value="PyrdxlP-dep_Trfase"/>
</dbReference>
<proteinExistence type="inferred from homology"/>
<feature type="domain" description="Aminotransferase class V" evidence="9">
    <location>
        <begin position="4"/>
        <end position="370"/>
    </location>
</feature>
<keyword evidence="11" id="KW-1185">Reference proteome</keyword>
<dbReference type="InterPro" id="IPR015421">
    <property type="entry name" value="PyrdxlP-dep_Trfase_major"/>
</dbReference>
<evidence type="ECO:0000313" key="10">
    <source>
        <dbReference type="EMBL" id="ACI17178.1"/>
    </source>
</evidence>
<dbReference type="OrthoDB" id="9808002at2"/>
<protein>
    <submittedName>
        <fullName evidence="10">Iron-sulfur cofactor synthesis protein</fullName>
    </submittedName>
</protein>
<dbReference type="Gene3D" id="1.10.260.50">
    <property type="match status" value="1"/>
</dbReference>
<comment type="cofactor">
    <cofactor evidence="1">
        <name>pyridoxal 5'-phosphate</name>
        <dbReference type="ChEBI" id="CHEBI:597326"/>
    </cofactor>
</comment>
<sequence length="394" mass="43527">MRAYFDHCRSTYVDKSVIDEMIPWWTEKYWAPSSFTYTGTTAAEAIENSQMAYAKFFGGKPDEVHFAPSHAVANNIAIQGVLNNVESGTVPHVITTSIEHGTTMDLVKQLEKLGKIKVTYLPVDSNGLVDLDALSESLGKDTVLVTMAAVNYMVGTIQPVKDISKIIRDVNPEVLIHYDLTWALGRLADLALAPYADIITASIERIHGPKGVTALWVKKGVPVKGPIYGSQAYSRIVPGTPDVPSIVGAAKALELMQDGLEQKIEHMKHIRNRLINETMELVPETLLNGPEGDLRSPSNVCLTFRYVEGESVEMYLDMEDITVDTGSACANPFLEANHVILAMYGDYERAHGAIRMTFTWTTTDEEVDKFLEVIPGIVAKLRKISPLAPKVYKE</sequence>
<dbReference type="PIRSF" id="PIRSF005572">
    <property type="entry name" value="NifS"/>
    <property type="match status" value="1"/>
</dbReference>
<evidence type="ECO:0000256" key="6">
    <source>
        <dbReference type="ARBA" id="ARBA00023004"/>
    </source>
</evidence>
<dbReference type="STRING" id="309798.COPRO5265_1170"/>
<evidence type="ECO:0000256" key="5">
    <source>
        <dbReference type="ARBA" id="ARBA00022898"/>
    </source>
</evidence>
<dbReference type="Gene3D" id="3.40.640.10">
    <property type="entry name" value="Type I PLP-dependent aspartate aminotransferase-like (Major domain)"/>
    <property type="match status" value="1"/>
</dbReference>
<evidence type="ECO:0000256" key="2">
    <source>
        <dbReference type="ARBA" id="ARBA00006490"/>
    </source>
</evidence>
<dbReference type="InterPro" id="IPR015422">
    <property type="entry name" value="PyrdxlP-dep_Trfase_small"/>
</dbReference>
<dbReference type="InterPro" id="IPR016454">
    <property type="entry name" value="Cysteine_dSase"/>
</dbReference>
<keyword evidence="5" id="KW-0663">Pyridoxal phosphate</keyword>
<evidence type="ECO:0000256" key="3">
    <source>
        <dbReference type="ARBA" id="ARBA00022679"/>
    </source>
</evidence>
<accession>B5Y9N1</accession>
<keyword evidence="4" id="KW-0479">Metal-binding</keyword>
<name>B5Y9N1_COPPD</name>
<keyword evidence="3" id="KW-0808">Transferase</keyword>
<organism evidence="10 11">
    <name type="scientific">Coprothermobacter proteolyticus (strain ATCC 35245 / DSM 5265 / OCM 4 / BT)</name>
    <dbReference type="NCBI Taxonomy" id="309798"/>
    <lineage>
        <taxon>Bacteria</taxon>
        <taxon>Pseudomonadati</taxon>
        <taxon>Coprothermobacterota</taxon>
        <taxon>Coprothermobacteria</taxon>
        <taxon>Coprothermobacterales</taxon>
        <taxon>Coprothermobacteraceae</taxon>
        <taxon>Coprothermobacter</taxon>
    </lineage>
</organism>
<reference evidence="10 11" key="2">
    <citation type="journal article" date="2014" name="Genome Announc.">
        <title>Complete Genome Sequence of Coprothermobacter proteolyticus DSM 5265.</title>
        <authorList>
            <person name="Alexiev A."/>
            <person name="Coil D.A."/>
            <person name="Badger J.H."/>
            <person name="Enticknap J."/>
            <person name="Ward N."/>
            <person name="Robb F.T."/>
            <person name="Eisen J.A."/>
        </authorList>
    </citation>
    <scope>NUCLEOTIDE SEQUENCE [LARGE SCALE GENOMIC DNA]</scope>
    <source>
        <strain evidence="11">ATCC 35245 / DSM 5265 / OCM 4 / BT</strain>
    </source>
</reference>
<evidence type="ECO:0000256" key="4">
    <source>
        <dbReference type="ARBA" id="ARBA00022723"/>
    </source>
</evidence>
<dbReference type="PANTHER" id="PTHR11601">
    <property type="entry name" value="CYSTEINE DESULFURYLASE FAMILY MEMBER"/>
    <property type="match status" value="1"/>
</dbReference>